<organism evidence="2 3">
    <name type="scientific">Rangifer tarandus platyrhynchus</name>
    <name type="common">Svalbard reindeer</name>
    <dbReference type="NCBI Taxonomy" id="3082113"/>
    <lineage>
        <taxon>Eukaryota</taxon>
        <taxon>Metazoa</taxon>
        <taxon>Chordata</taxon>
        <taxon>Craniata</taxon>
        <taxon>Vertebrata</taxon>
        <taxon>Euteleostomi</taxon>
        <taxon>Mammalia</taxon>
        <taxon>Eutheria</taxon>
        <taxon>Laurasiatheria</taxon>
        <taxon>Artiodactyla</taxon>
        <taxon>Ruminantia</taxon>
        <taxon>Pecora</taxon>
        <taxon>Cervidae</taxon>
        <taxon>Odocoileinae</taxon>
        <taxon>Rangifer</taxon>
    </lineage>
</organism>
<accession>A0ABN8XP09</accession>
<reference evidence="2" key="1">
    <citation type="submission" date="2023-04" db="EMBL/GenBank/DDBJ databases">
        <authorList>
            <consortium name="ELIXIR-Norway"/>
        </authorList>
    </citation>
    <scope>NUCLEOTIDE SEQUENCE [LARGE SCALE GENOMIC DNA]</scope>
</reference>
<feature type="region of interest" description="Disordered" evidence="1">
    <location>
        <begin position="55"/>
        <end position="74"/>
    </location>
</feature>
<comment type="caution">
    <text evidence="2">The sequence shown here is derived from an EMBL/GenBank/DDBJ whole genome shotgun (WGS) entry which is preliminary data.</text>
</comment>
<feature type="non-terminal residue" evidence="2">
    <location>
        <position position="1"/>
    </location>
</feature>
<name>A0ABN8XP09_RANTA</name>
<feature type="region of interest" description="Disordered" evidence="1">
    <location>
        <begin position="1"/>
        <end position="45"/>
    </location>
</feature>
<dbReference type="EMBL" id="CATKSN020000234">
    <property type="protein sequence ID" value="CAI9149326.1"/>
    <property type="molecule type" value="Genomic_DNA"/>
</dbReference>
<dbReference type="Proteomes" id="UP001176941">
    <property type="component" value="Unassembled WGS sequence"/>
</dbReference>
<evidence type="ECO:0000256" key="1">
    <source>
        <dbReference type="SAM" id="MobiDB-lite"/>
    </source>
</evidence>
<evidence type="ECO:0000313" key="3">
    <source>
        <dbReference type="Proteomes" id="UP001176941"/>
    </source>
</evidence>
<protein>
    <submittedName>
        <fullName evidence="2">Uncharacterized protein</fullName>
    </submittedName>
</protein>
<feature type="compositionally biased region" description="Basic and acidic residues" evidence="1">
    <location>
        <begin position="1"/>
        <end position="10"/>
    </location>
</feature>
<evidence type="ECO:0000313" key="2">
    <source>
        <dbReference type="EMBL" id="CAI9149326.1"/>
    </source>
</evidence>
<sequence length="603" mass="66862">QHQQLPDEQHSPPVKKTKTLQHEGRIAGTGMTEQRQLQERTDVTTGTATHLDFIREVQPSTSGGKRAGDEADSGGASVARLLPTWFQELLAAAAPNAVPPLVQHFCHHGLTQRMMRAAQHKNEEAETDRFEESKLQQPHKRRKLLVLHRGQAPVGAASSDIRAVVTPDGWERRKRGFKAEVAAVLQWSRACVLSLDDSAFCVRLCNAARLTVCIEMCDFIINTLWRCVARCRVYAAAVWGGAAAGWPAYVLRALLQQSRDVYICVLAAFEKCGLQEHLVLQEEKGGRGRRLQQQEQVLRRHVLQHLTNACHQQVRWWVDYWRFSRFFEEAAGMLHVQQGNCSFFLHSRPRPLAKAEVKKYSSASDSAGATPVVEKREEIERRAEKALATGLLRLLRSERALAAEVAAPCAPQQHYSGGCTSCGPNRLWCSYATAAHATGDSTAASSSPRGLLSEYDLCLITGVVVGPDGDALFGCSAAQKHVNTLSQQLQQRLEKRYAVPRSNTLARSASLYASADIRRPNNCRSVITLRCTSRVNRDARVRNERSYLCGYVRFRSWPVDKSMTHGIVSGRRLPACGRQVSLWGSVAIESGTSARQALVCSVL</sequence>
<proteinExistence type="predicted"/>
<keyword evidence="3" id="KW-1185">Reference proteome</keyword>
<gene>
    <name evidence="2" type="ORF">MRATA1EN1_LOCUS30944</name>
</gene>